<evidence type="ECO:0000313" key="3">
    <source>
        <dbReference type="EMBL" id="TRL37401.1"/>
    </source>
</evidence>
<dbReference type="NCBIfam" id="TIGR01845">
    <property type="entry name" value="outer_NodT"/>
    <property type="match status" value="1"/>
</dbReference>
<comment type="similarity">
    <text evidence="1 2">Belongs to the outer membrane factor (OMF) (TC 1.B.17) family.</text>
</comment>
<dbReference type="InterPro" id="IPR010131">
    <property type="entry name" value="MdtP/NodT-like"/>
</dbReference>
<gene>
    <name evidence="3" type="ORF">FM996_02585</name>
</gene>
<organism evidence="3 4">
    <name type="scientific">Methylosinus sporium</name>
    <dbReference type="NCBI Taxonomy" id="428"/>
    <lineage>
        <taxon>Bacteria</taxon>
        <taxon>Pseudomonadati</taxon>
        <taxon>Pseudomonadota</taxon>
        <taxon>Alphaproteobacteria</taxon>
        <taxon>Hyphomicrobiales</taxon>
        <taxon>Methylocystaceae</taxon>
        <taxon>Methylosinus</taxon>
    </lineage>
</organism>
<dbReference type="PANTHER" id="PTHR30203:SF33">
    <property type="entry name" value="BLR4455 PROTEIN"/>
    <property type="match status" value="1"/>
</dbReference>
<dbReference type="GO" id="GO:0015562">
    <property type="term" value="F:efflux transmembrane transporter activity"/>
    <property type="evidence" value="ECO:0007669"/>
    <property type="project" value="InterPro"/>
</dbReference>
<evidence type="ECO:0000256" key="1">
    <source>
        <dbReference type="ARBA" id="ARBA00007613"/>
    </source>
</evidence>
<keyword evidence="2" id="KW-0449">Lipoprotein</keyword>
<proteinExistence type="inferred from homology"/>
<dbReference type="EMBL" id="VJMF01000012">
    <property type="protein sequence ID" value="TRL37401.1"/>
    <property type="molecule type" value="Genomic_DNA"/>
</dbReference>
<dbReference type="PROSITE" id="PS51257">
    <property type="entry name" value="PROKAR_LIPOPROTEIN"/>
    <property type="match status" value="1"/>
</dbReference>
<dbReference type="PANTHER" id="PTHR30203">
    <property type="entry name" value="OUTER MEMBRANE CATION EFFLUX PROTEIN"/>
    <property type="match status" value="1"/>
</dbReference>
<dbReference type="RefSeq" id="WP_142861698.1">
    <property type="nucleotide sequence ID" value="NZ_VJMF01000012.1"/>
</dbReference>
<dbReference type="InterPro" id="IPR003423">
    <property type="entry name" value="OMP_efflux"/>
</dbReference>
<dbReference type="SUPFAM" id="SSF56954">
    <property type="entry name" value="Outer membrane efflux proteins (OEP)"/>
    <property type="match status" value="1"/>
</dbReference>
<protein>
    <submittedName>
        <fullName evidence="3">Efflux transporter outer membrane subunit</fullName>
    </submittedName>
</protein>
<keyword evidence="2" id="KW-0472">Membrane</keyword>
<evidence type="ECO:0000256" key="2">
    <source>
        <dbReference type="RuleBase" id="RU362097"/>
    </source>
</evidence>
<keyword evidence="2" id="KW-1134">Transmembrane beta strand</keyword>
<evidence type="ECO:0000313" key="4">
    <source>
        <dbReference type="Proteomes" id="UP000316781"/>
    </source>
</evidence>
<name>A0A549T6A3_METSR</name>
<dbReference type="AlphaFoldDB" id="A0A549T6A3"/>
<sequence>MKRLSMFFGLCGALMSLQGCLMVGPDYLRPEVVTPAAFKEAPKGWKIAEPADSADRGSWWRVFEDPVLDKLVPLVAIDNQNLKAYEAAYRQALAVVREDQSSLFPSLSASASSTRARSSGSIATAQTAEATASWEIDLWGKIRRQIESAEASAGASAAQLADLTLSAQATLVTDYFSLRYQDSLARLLNDTARAYERSLKITQNQYAAGVASQSDVITAQTQLETTRASAIGAEVSRAQYEHAIALLIGKPPSDLSIPRGELPRAVPTPPAALPSSLLERRPDIAEAERKMQQQNALIGVAIAAYFPTIDLAGVAGYSGAPPLVSASNAAWSLAASGSLLLIDGGAREATVDAARAAYEQSVANYRQTVLAAFQAVEDQLSNLRILARQASAQAEAVRVARRAVEIALNQYKAGASAYTAVVTAQAAALANEETALQIRQSRLAASANLIKALGGDWKATLPARAAND</sequence>
<keyword evidence="2" id="KW-0564">Palmitate</keyword>
<accession>A0A549T6A3</accession>
<dbReference type="GO" id="GO:0005886">
    <property type="term" value="C:plasma membrane"/>
    <property type="evidence" value="ECO:0007669"/>
    <property type="project" value="UniProtKB-SubCell"/>
</dbReference>
<dbReference type="Proteomes" id="UP000316781">
    <property type="component" value="Unassembled WGS sequence"/>
</dbReference>
<reference evidence="3 4" key="1">
    <citation type="submission" date="2019-07" db="EMBL/GenBank/DDBJ databases">
        <title>Ln-dependent methylotrophs.</title>
        <authorList>
            <person name="Tani A."/>
        </authorList>
    </citation>
    <scope>NUCLEOTIDE SEQUENCE [LARGE SCALE GENOMIC DNA]</scope>
    <source>
        <strain evidence="3 4">SM89A</strain>
    </source>
</reference>
<dbReference type="Gene3D" id="1.20.1600.10">
    <property type="entry name" value="Outer membrane efflux proteins (OEP)"/>
    <property type="match status" value="1"/>
</dbReference>
<comment type="caution">
    <text evidence="3">The sequence shown here is derived from an EMBL/GenBank/DDBJ whole genome shotgun (WGS) entry which is preliminary data.</text>
</comment>
<dbReference type="Pfam" id="PF02321">
    <property type="entry name" value="OEP"/>
    <property type="match status" value="2"/>
</dbReference>
<keyword evidence="2" id="KW-0812">Transmembrane</keyword>
<comment type="subcellular location">
    <subcellularLocation>
        <location evidence="2">Cell membrane</location>
        <topology evidence="2">Lipid-anchor</topology>
    </subcellularLocation>
</comment>
<dbReference type="Gene3D" id="2.20.200.10">
    <property type="entry name" value="Outer membrane efflux proteins (OEP)"/>
    <property type="match status" value="1"/>
</dbReference>